<dbReference type="InterPro" id="IPR022790">
    <property type="entry name" value="GH26_dom"/>
</dbReference>
<feature type="domain" description="GH26" evidence="7">
    <location>
        <begin position="62"/>
        <end position="364"/>
    </location>
</feature>
<keyword evidence="6" id="KW-0472">Membrane</keyword>
<evidence type="ECO:0000256" key="3">
    <source>
        <dbReference type="ARBA" id="ARBA00023295"/>
    </source>
</evidence>
<feature type="transmembrane region" description="Helical" evidence="6">
    <location>
        <begin position="21"/>
        <end position="40"/>
    </location>
</feature>
<dbReference type="InterPro" id="IPR000805">
    <property type="entry name" value="Glyco_hydro_26"/>
</dbReference>
<name>A0ABQ2QV82_9ACTN</name>
<evidence type="ECO:0000313" key="9">
    <source>
        <dbReference type="Proteomes" id="UP000611554"/>
    </source>
</evidence>
<dbReference type="SUPFAM" id="SSF51445">
    <property type="entry name" value="(Trans)glycosidases"/>
    <property type="match status" value="1"/>
</dbReference>
<keyword evidence="2 4" id="KW-0378">Hydrolase</keyword>
<reference evidence="9" key="1">
    <citation type="journal article" date="2019" name="Int. J. Syst. Evol. Microbiol.">
        <title>The Global Catalogue of Microorganisms (GCM) 10K type strain sequencing project: providing services to taxonomists for standard genome sequencing and annotation.</title>
        <authorList>
            <consortium name="The Broad Institute Genomics Platform"/>
            <consortium name="The Broad Institute Genome Sequencing Center for Infectious Disease"/>
            <person name="Wu L."/>
            <person name="Ma J."/>
        </authorList>
    </citation>
    <scope>NUCLEOTIDE SEQUENCE [LARGE SCALE GENOMIC DNA]</scope>
    <source>
        <strain evidence="9">JCM 3115</strain>
    </source>
</reference>
<evidence type="ECO:0000256" key="2">
    <source>
        <dbReference type="ARBA" id="ARBA00022801"/>
    </source>
</evidence>
<evidence type="ECO:0000256" key="4">
    <source>
        <dbReference type="PROSITE-ProRule" id="PRU01100"/>
    </source>
</evidence>
<feature type="active site" description="Proton donor" evidence="4">
    <location>
        <position position="190"/>
    </location>
</feature>
<proteinExistence type="inferred from homology"/>
<dbReference type="EMBL" id="BMQJ01000007">
    <property type="protein sequence ID" value="GGP99302.1"/>
    <property type="molecule type" value="Genomic_DNA"/>
</dbReference>
<dbReference type="Pfam" id="PF02156">
    <property type="entry name" value="Glyco_hydro_26"/>
    <property type="match status" value="1"/>
</dbReference>
<feature type="region of interest" description="Disordered" evidence="5">
    <location>
        <begin position="44"/>
        <end position="70"/>
    </location>
</feature>
<evidence type="ECO:0000256" key="1">
    <source>
        <dbReference type="ARBA" id="ARBA00007754"/>
    </source>
</evidence>
<evidence type="ECO:0000256" key="6">
    <source>
        <dbReference type="SAM" id="Phobius"/>
    </source>
</evidence>
<gene>
    <name evidence="8" type="ORF">GCM10010140_31660</name>
</gene>
<protein>
    <recommendedName>
        <fullName evidence="7">GH26 domain-containing protein</fullName>
    </recommendedName>
</protein>
<dbReference type="PANTHER" id="PTHR40079:SF4">
    <property type="entry name" value="GH26 DOMAIN-CONTAINING PROTEIN-RELATED"/>
    <property type="match status" value="1"/>
</dbReference>
<keyword evidence="6" id="KW-1133">Transmembrane helix</keyword>
<evidence type="ECO:0000256" key="5">
    <source>
        <dbReference type="SAM" id="MobiDB-lite"/>
    </source>
</evidence>
<keyword evidence="9" id="KW-1185">Reference proteome</keyword>
<evidence type="ECO:0000313" key="8">
    <source>
        <dbReference type="EMBL" id="GGP99302.1"/>
    </source>
</evidence>
<dbReference type="PROSITE" id="PS51764">
    <property type="entry name" value="GH26"/>
    <property type="match status" value="1"/>
</dbReference>
<dbReference type="Gene3D" id="3.20.20.80">
    <property type="entry name" value="Glycosidases"/>
    <property type="match status" value="1"/>
</dbReference>
<evidence type="ECO:0000259" key="7">
    <source>
        <dbReference type="PROSITE" id="PS51764"/>
    </source>
</evidence>
<keyword evidence="3 4" id="KW-0326">Glycosidase</keyword>
<keyword evidence="6" id="KW-0812">Transmembrane</keyword>
<comment type="similarity">
    <text evidence="1 4">Belongs to the glycosyl hydrolase 26 family.</text>
</comment>
<sequence>MIQPGNRKRAGAAAKSPASRWLLATLAVVLVVAAGVYALVSRGGGSNEAAAPPPPPTVPGESTPPASCAPTDKLVPPCGAWWGMHVPVSSDAELVSGVEGIEKQIGRKLDVTISYHDMSDSEAGRFFRDGEVALSSDRITFLGWESSIWSDNLDIPWREIAAGYYDQAITDQAARVKAYGKPVLVGFDGEKDRDETGQDPKDYIAAYKRIVDGFRREGATNAVWVWGVTGYYPFRDRWKAYYPGDEYVDWISYDPYNFASCRNASWQNFEETVRPTYDWFQENGFAGKPMMLAEYGTESDKGDSSARADWYRDIPNVAKTMPNLKAFIQWNNVDGDSCDFRLTGSGVMEAFAEAGRDPYFKQPGAAQGDAAQATG</sequence>
<accession>A0ABQ2QV82</accession>
<dbReference type="InterPro" id="IPR017853">
    <property type="entry name" value="GH"/>
</dbReference>
<feature type="active site" description="Nucleophile" evidence="4">
    <location>
        <position position="294"/>
    </location>
</feature>
<dbReference type="PANTHER" id="PTHR40079">
    <property type="entry name" value="MANNAN ENDO-1,4-BETA-MANNOSIDASE E-RELATED"/>
    <property type="match status" value="1"/>
</dbReference>
<dbReference type="RefSeq" id="WP_189247233.1">
    <property type="nucleotide sequence ID" value="NZ_BMQJ01000007.1"/>
</dbReference>
<organism evidence="8 9">
    <name type="scientific">Streptosporangium pseudovulgare</name>
    <dbReference type="NCBI Taxonomy" id="35765"/>
    <lineage>
        <taxon>Bacteria</taxon>
        <taxon>Bacillati</taxon>
        <taxon>Actinomycetota</taxon>
        <taxon>Actinomycetes</taxon>
        <taxon>Streptosporangiales</taxon>
        <taxon>Streptosporangiaceae</taxon>
        <taxon>Streptosporangium</taxon>
    </lineage>
</organism>
<comment type="caution">
    <text evidence="8">The sequence shown here is derived from an EMBL/GenBank/DDBJ whole genome shotgun (WGS) entry which is preliminary data.</text>
</comment>
<dbReference type="Proteomes" id="UP000611554">
    <property type="component" value="Unassembled WGS sequence"/>
</dbReference>